<evidence type="ECO:0000313" key="1">
    <source>
        <dbReference type="EMBL" id="AUJ32079.1"/>
    </source>
</evidence>
<reference evidence="1 2" key="1">
    <citation type="submission" date="2016-11" db="EMBL/GenBank/DDBJ databases">
        <title>Interaction between Lactobacillus species and yeast in water kefir.</title>
        <authorList>
            <person name="Behr J."/>
            <person name="Xu D."/>
            <person name="Vogel R.F."/>
        </authorList>
    </citation>
    <scope>NUCLEOTIDE SEQUENCE [LARGE SCALE GENOMIC DNA]</scope>
    <source>
        <strain evidence="1 2">TMW 1.1827</strain>
    </source>
</reference>
<sequence>MAEMPSNNQAIKETYLISQRITQHFHPHTKARYQILVVNNRFDQVFNFFFELQRSSQLPHSFPLHQVTYYDLAFLEKIIQLLQAEYGFTFTFRNFTGLFWPSTQQKISKHFRFKLANNLFNKDNLANNNSQNS</sequence>
<dbReference type="Proteomes" id="UP000324497">
    <property type="component" value="Chromosome"/>
</dbReference>
<evidence type="ECO:0008006" key="3">
    <source>
        <dbReference type="Google" id="ProtNLM"/>
    </source>
</evidence>
<dbReference type="EMBL" id="CP018180">
    <property type="protein sequence ID" value="AUJ32079.1"/>
    <property type="molecule type" value="Genomic_DNA"/>
</dbReference>
<dbReference type="AlphaFoldDB" id="A0A3Q8CP13"/>
<evidence type="ECO:0000313" key="2">
    <source>
        <dbReference type="Proteomes" id="UP000324497"/>
    </source>
</evidence>
<gene>
    <name evidence="1" type="ORF">BSQ50_05625</name>
</gene>
<keyword evidence="2" id="KW-1185">Reference proteome</keyword>
<accession>A0A3Q8CP13</accession>
<dbReference type="RefSeq" id="WP_148126677.1">
    <property type="nucleotide sequence ID" value="NZ_CP018180.1"/>
</dbReference>
<organism evidence="1 2">
    <name type="scientific">Liquorilactobacillus nagelii</name>
    <dbReference type="NCBI Taxonomy" id="82688"/>
    <lineage>
        <taxon>Bacteria</taxon>
        <taxon>Bacillati</taxon>
        <taxon>Bacillota</taxon>
        <taxon>Bacilli</taxon>
        <taxon>Lactobacillales</taxon>
        <taxon>Lactobacillaceae</taxon>
        <taxon>Liquorilactobacillus</taxon>
    </lineage>
</organism>
<proteinExistence type="predicted"/>
<dbReference type="KEGG" id="lng:BSQ50_05625"/>
<protein>
    <recommendedName>
        <fullName evidence="3">Acetyl-CoA carboxylase</fullName>
    </recommendedName>
</protein>
<name>A0A3Q8CP13_9LACO</name>